<dbReference type="OrthoDB" id="5296805at2759"/>
<feature type="compositionally biased region" description="Basic and acidic residues" evidence="1">
    <location>
        <begin position="336"/>
        <end position="346"/>
    </location>
</feature>
<evidence type="ECO:0000313" key="2">
    <source>
        <dbReference type="EMBL" id="RAK79222.1"/>
    </source>
</evidence>
<accession>A0A8G1RS56</accession>
<proteinExistence type="predicted"/>
<feature type="compositionally biased region" description="Basic and acidic residues" evidence="1">
    <location>
        <begin position="255"/>
        <end position="266"/>
    </location>
</feature>
<feature type="compositionally biased region" description="Basic and acidic residues" evidence="1">
    <location>
        <begin position="273"/>
        <end position="282"/>
    </location>
</feature>
<feature type="region of interest" description="Disordered" evidence="1">
    <location>
        <begin position="249"/>
        <end position="346"/>
    </location>
</feature>
<gene>
    <name evidence="2" type="ORF">BO72DRAFT_494566</name>
</gene>
<dbReference type="AlphaFoldDB" id="A0A8G1RS56"/>
<sequence length="346" mass="38430">MSTLFSTATLEPHLIQKLNQMVAKWTASNHEPSPLLLHLWRNPENIDALDRIIRNHISLINRRSQDAADGEISLYDRALVAIGHNGFEIGSEVQDFYLTEFLGADISCSVNQQVASDYIEFNLELERVLGLGDTESVSGAASATGNPSTGHGGPGTTGTRDASGRPSSPCHGISIQPNINRLVIRFRQAKNEFYRHSETNTDTESSVRFLRDTAENALQYLRANGRPNHPLIPDIEYHFRLARDRAAQLSGGRQRRFEDPGRHDGGGIHFRGSRREDPRRYVGDPTPRARAHDTPRGNNGRPVEAAPNDRNDRTNGTSNGRKNGASPCPSNKRKRPVDSYRPSRDS</sequence>
<dbReference type="GeneID" id="63865813"/>
<organism evidence="2 3">
    <name type="scientific">Aspergillus fijiensis CBS 313.89</name>
    <dbReference type="NCBI Taxonomy" id="1448319"/>
    <lineage>
        <taxon>Eukaryota</taxon>
        <taxon>Fungi</taxon>
        <taxon>Dikarya</taxon>
        <taxon>Ascomycota</taxon>
        <taxon>Pezizomycotina</taxon>
        <taxon>Eurotiomycetes</taxon>
        <taxon>Eurotiomycetidae</taxon>
        <taxon>Eurotiales</taxon>
        <taxon>Aspergillaceae</taxon>
        <taxon>Aspergillus</taxon>
    </lineage>
</organism>
<evidence type="ECO:0000313" key="3">
    <source>
        <dbReference type="Proteomes" id="UP000249789"/>
    </source>
</evidence>
<dbReference type="EMBL" id="KZ824634">
    <property type="protein sequence ID" value="RAK79222.1"/>
    <property type="molecule type" value="Genomic_DNA"/>
</dbReference>
<protein>
    <submittedName>
        <fullName evidence="2">Uncharacterized protein</fullName>
    </submittedName>
</protein>
<dbReference type="Proteomes" id="UP000249789">
    <property type="component" value="Unassembled WGS sequence"/>
</dbReference>
<name>A0A8G1RS56_9EURO</name>
<dbReference type="RefSeq" id="XP_040803232.1">
    <property type="nucleotide sequence ID" value="XM_040948480.1"/>
</dbReference>
<keyword evidence="3" id="KW-1185">Reference proteome</keyword>
<dbReference type="VEuPathDB" id="FungiDB:BO72DRAFT_494566"/>
<reference evidence="2 3" key="1">
    <citation type="submission" date="2018-02" db="EMBL/GenBank/DDBJ databases">
        <title>The genomes of Aspergillus section Nigri reveals drivers in fungal speciation.</title>
        <authorList>
            <consortium name="DOE Joint Genome Institute"/>
            <person name="Vesth T.C."/>
            <person name="Nybo J."/>
            <person name="Theobald S."/>
            <person name="Brandl J."/>
            <person name="Frisvad J.C."/>
            <person name="Nielsen K.F."/>
            <person name="Lyhne E.K."/>
            <person name="Kogle M.E."/>
            <person name="Kuo A."/>
            <person name="Riley R."/>
            <person name="Clum A."/>
            <person name="Nolan M."/>
            <person name="Lipzen A."/>
            <person name="Salamov A."/>
            <person name="Henrissat B."/>
            <person name="Wiebenga A."/>
            <person name="De vries R.P."/>
            <person name="Grigoriev I.V."/>
            <person name="Mortensen U.H."/>
            <person name="Andersen M.R."/>
            <person name="Baker S.E."/>
        </authorList>
    </citation>
    <scope>NUCLEOTIDE SEQUENCE [LARGE SCALE GENOMIC DNA]</scope>
    <source>
        <strain evidence="2 3">CBS 313.89</strain>
    </source>
</reference>
<evidence type="ECO:0000256" key="1">
    <source>
        <dbReference type="SAM" id="MobiDB-lite"/>
    </source>
</evidence>
<feature type="region of interest" description="Disordered" evidence="1">
    <location>
        <begin position="136"/>
        <end position="174"/>
    </location>
</feature>